<sequence length="686" mass="80973">MTLSTRNLLILDFLIKHKQSSIKEIAEKFNISESSARYDLKNIEVLIEKKNANIEFLSKGNIYFNNFEKNIFDFSQDNLQYILTSEERVEFLEIFILLNNQPFNIQRIIEILDITRNTFKSDFEKVKQNFYKMGITLNNDGTFSLKRGSSRTYILIPLSRLIKRFIFQEEVYYYPNKFIFNNAFKHISYDKINIITQYIREVLERSNKILSDESYQMLIAYIIIVVETVANNYKLQTNTNNEEFFKSKEEFKILTSKKYILEEEFKIKIDETELIRLTNFFLGSQTYTKKIDFYENWIRSEIFIEKFIRDVSSQLKYNLTKDTILFNGLLNHLKPAVYRIKNKINLENSIYEELILKEKKLFDIVKKSIENIPELKEISNDEIAYLVVYFKASIERIEQNKKVKKKILIVCNFGYGTSRLLSQNLHENYEVEIVATLPVYELKNYKNLENIDYILTTTTFNQNSINIPIIQVNPILDKNDFALLDSLNFKRNKNKISLKVLINLIKNNIKENEISTVIKALKENLDDFFIDDYIHSPIPILNLKTLLPAENIVITDEGFNWKNAIWKLGDLFIEKKLVSSSYIKDIIKIVEDNGAYMVVDERFGIFHAKNNDNIFQTSLMLLVSKKQIQIKDKKTHLILILASKDGHEHLQSLIEFSKIFESKENIDKILKLSSNKRIFDFISKNI</sequence>
<evidence type="ECO:0000256" key="5">
    <source>
        <dbReference type="ARBA" id="ARBA00023163"/>
    </source>
</evidence>
<dbReference type="PANTHER" id="PTHR30185">
    <property type="entry name" value="CRYPTIC BETA-GLUCOSIDE BGL OPERON ANTITERMINATOR"/>
    <property type="match status" value="1"/>
</dbReference>
<dbReference type="Pfam" id="PF00874">
    <property type="entry name" value="PRD"/>
    <property type="match status" value="2"/>
</dbReference>
<dbReference type="Gene3D" id="3.40.50.2300">
    <property type="match status" value="1"/>
</dbReference>
<dbReference type="InterPro" id="IPR011608">
    <property type="entry name" value="PRD"/>
</dbReference>
<feature type="domain" description="PRD" evidence="7">
    <location>
        <begin position="295"/>
        <end position="400"/>
    </location>
</feature>
<gene>
    <name evidence="8" type="ORF">C4N19_05865</name>
</gene>
<dbReference type="PROSITE" id="PS51372">
    <property type="entry name" value="PRD_2"/>
    <property type="match status" value="2"/>
</dbReference>
<dbReference type="Gene3D" id="3.40.930.10">
    <property type="entry name" value="Mannitol-specific EII, Chain A"/>
    <property type="match status" value="1"/>
</dbReference>
<dbReference type="SUPFAM" id="SSF55804">
    <property type="entry name" value="Phoshotransferase/anion transport protein"/>
    <property type="match status" value="1"/>
</dbReference>
<dbReference type="SUPFAM" id="SSF63520">
    <property type="entry name" value="PTS-regulatory domain, PRD"/>
    <property type="match status" value="2"/>
</dbReference>
<evidence type="ECO:0000256" key="1">
    <source>
        <dbReference type="ARBA" id="ARBA00022679"/>
    </source>
</evidence>
<keyword evidence="1" id="KW-0808">Transferase</keyword>
<keyword evidence="3" id="KW-0805">Transcription regulation</keyword>
<dbReference type="SUPFAM" id="SSF52794">
    <property type="entry name" value="PTS system IIB component-like"/>
    <property type="match status" value="1"/>
</dbReference>
<dbReference type="Pfam" id="PF05043">
    <property type="entry name" value="Mga"/>
    <property type="match status" value="1"/>
</dbReference>
<keyword evidence="9" id="KW-1185">Reference proteome</keyword>
<evidence type="ECO:0000256" key="3">
    <source>
        <dbReference type="ARBA" id="ARBA00023015"/>
    </source>
</evidence>
<dbReference type="Proteomes" id="UP000240258">
    <property type="component" value="Chromosome"/>
</dbReference>
<protein>
    <submittedName>
        <fullName evidence="8">PRD domain-containing protein</fullName>
    </submittedName>
</protein>
<dbReference type="CDD" id="cd05568">
    <property type="entry name" value="PTS_IIB_bgl_like"/>
    <property type="match status" value="1"/>
</dbReference>
<dbReference type="InterPro" id="IPR007737">
    <property type="entry name" value="Mga_HTH"/>
</dbReference>
<evidence type="ECO:0000256" key="4">
    <source>
        <dbReference type="ARBA" id="ARBA00023159"/>
    </source>
</evidence>
<name>A0ABN5J903_FUSMR</name>
<dbReference type="RefSeq" id="WP_005884002.1">
    <property type="nucleotide sequence ID" value="NZ_CP028102.1"/>
</dbReference>
<evidence type="ECO:0000256" key="2">
    <source>
        <dbReference type="ARBA" id="ARBA00022737"/>
    </source>
</evidence>
<accession>A0ABN5J903</accession>
<dbReference type="PANTHER" id="PTHR30185:SF12">
    <property type="entry name" value="TRANSCRIPTIONAL REGULATOR MANR"/>
    <property type="match status" value="1"/>
</dbReference>
<dbReference type="InterPro" id="IPR016152">
    <property type="entry name" value="PTrfase/Anion_transptr"/>
</dbReference>
<dbReference type="InterPro" id="IPR036634">
    <property type="entry name" value="PRD_sf"/>
</dbReference>
<keyword evidence="4" id="KW-0010">Activator</keyword>
<proteinExistence type="predicted"/>
<feature type="domain" description="PTS EIIA type-2" evidence="6">
    <location>
        <begin position="545"/>
        <end position="685"/>
    </location>
</feature>
<evidence type="ECO:0000313" key="9">
    <source>
        <dbReference type="Proteomes" id="UP000240258"/>
    </source>
</evidence>
<reference evidence="9" key="1">
    <citation type="journal article" date="2018" name="MSphere">
        <title>Fusobacterium Genomics Using MinION and Illumina Sequencing Enables Genome Completion and Correction.</title>
        <authorList>
            <person name="Todd S.M."/>
            <person name="Settlage R.E."/>
            <person name="Lahmers K.K."/>
            <person name="Slade D.J."/>
        </authorList>
    </citation>
    <scope>NUCLEOTIDE SEQUENCE [LARGE SCALE GENOMIC DNA]</scope>
    <source>
        <strain evidence="9">ATCC 9817</strain>
    </source>
</reference>
<dbReference type="Gene3D" id="1.10.1790.10">
    <property type="entry name" value="PRD domain"/>
    <property type="match status" value="1"/>
</dbReference>
<evidence type="ECO:0000259" key="6">
    <source>
        <dbReference type="PROSITE" id="PS51094"/>
    </source>
</evidence>
<evidence type="ECO:0000259" key="7">
    <source>
        <dbReference type="PROSITE" id="PS51372"/>
    </source>
</evidence>
<dbReference type="InterPro" id="IPR050661">
    <property type="entry name" value="BglG_antiterminators"/>
</dbReference>
<dbReference type="GeneID" id="62763041"/>
<dbReference type="EMBL" id="CP028102">
    <property type="protein sequence ID" value="AVQ18635.1"/>
    <property type="molecule type" value="Genomic_DNA"/>
</dbReference>
<dbReference type="PROSITE" id="PS51094">
    <property type="entry name" value="PTS_EIIA_TYPE_2"/>
    <property type="match status" value="1"/>
</dbReference>
<organism evidence="8 9">
    <name type="scientific">Fusobacterium mortiferum ATCC 9817</name>
    <dbReference type="NCBI Taxonomy" id="469616"/>
    <lineage>
        <taxon>Bacteria</taxon>
        <taxon>Fusobacteriati</taxon>
        <taxon>Fusobacteriota</taxon>
        <taxon>Fusobacteriia</taxon>
        <taxon>Fusobacteriales</taxon>
        <taxon>Fusobacteriaceae</taxon>
        <taxon>Fusobacterium</taxon>
    </lineage>
</organism>
<feature type="domain" description="PRD" evidence="7">
    <location>
        <begin position="186"/>
        <end position="291"/>
    </location>
</feature>
<dbReference type="Pfam" id="PF00359">
    <property type="entry name" value="PTS_EIIA_2"/>
    <property type="match status" value="1"/>
</dbReference>
<evidence type="ECO:0000313" key="8">
    <source>
        <dbReference type="EMBL" id="AVQ18635.1"/>
    </source>
</evidence>
<keyword evidence="5" id="KW-0804">Transcription</keyword>
<keyword evidence="2" id="KW-0677">Repeat</keyword>
<dbReference type="InterPro" id="IPR036095">
    <property type="entry name" value="PTS_EIIB-like_sf"/>
</dbReference>
<dbReference type="InterPro" id="IPR002178">
    <property type="entry name" value="PTS_EIIA_type-2_dom"/>
</dbReference>